<keyword evidence="3" id="KW-1185">Reference proteome</keyword>
<protein>
    <submittedName>
        <fullName evidence="2">Uncharacterized protein</fullName>
    </submittedName>
</protein>
<proteinExistence type="predicted"/>
<name>A0A857MN40_9BACT</name>
<evidence type="ECO:0000256" key="1">
    <source>
        <dbReference type="SAM" id="MobiDB-lite"/>
    </source>
</evidence>
<feature type="region of interest" description="Disordered" evidence="1">
    <location>
        <begin position="230"/>
        <end position="255"/>
    </location>
</feature>
<accession>A0A857MN40</accession>
<dbReference type="RefSeq" id="WP_260763971.1">
    <property type="nucleotide sequence ID" value="NZ_CP045921.1"/>
</dbReference>
<feature type="compositionally biased region" description="Basic and acidic residues" evidence="1">
    <location>
        <begin position="245"/>
        <end position="255"/>
    </location>
</feature>
<evidence type="ECO:0000313" key="3">
    <source>
        <dbReference type="Proteomes" id="UP001059824"/>
    </source>
</evidence>
<reference evidence="2" key="1">
    <citation type="journal article" date="2021" name="Nat. Microbiol.">
        <title>Cocultivation of an ultrasmall environmental parasitic bacterium with lytic ability against bacteria associated with wastewater foams.</title>
        <authorList>
            <person name="Batinovic S."/>
            <person name="Rose J.J.A."/>
            <person name="Ratcliffe J."/>
            <person name="Seviour R.J."/>
            <person name="Petrovski S."/>
        </authorList>
    </citation>
    <scope>NUCLEOTIDE SEQUENCE</scope>
    <source>
        <strain evidence="2">JR1</strain>
    </source>
</reference>
<evidence type="ECO:0000313" key="2">
    <source>
        <dbReference type="EMBL" id="QHN42571.1"/>
    </source>
</evidence>
<dbReference type="AlphaFoldDB" id="A0A857MN40"/>
<dbReference type="Proteomes" id="UP001059824">
    <property type="component" value="Chromosome"/>
</dbReference>
<organism evidence="2 3">
    <name type="scientific">Candidatus Mycosynbacter amalyticus</name>
    <dbReference type="NCBI Taxonomy" id="2665156"/>
    <lineage>
        <taxon>Bacteria</taxon>
        <taxon>Candidatus Saccharimonadota</taxon>
        <taxon>Candidatus Saccharimonadota incertae sedis</taxon>
        <taxon>Candidatus Mycosynbacter</taxon>
    </lineage>
</organism>
<sequence length="255" mass="29344">MSNPEKYLKLREAQTYEEICLDIERVATSILDYLPEAQSSATWQSTTDEFGEITIELSPSPTSREVFHGKTVTLLDDNGIYLRQYEVRNGGEQGGVAVGLMQGRLPNAFSLSRPEFEDNRERLLVELQGILATGAYTYVPEYIRERNKKFDALVYDYHMSGVEYMTEENLPTQIARQALRVDWPTKLKHMFHARARARDSYTEMLDESSLSNMIGDMSRAERADFAQSQRYEAGQRPQGQYANREFPETHDETGW</sequence>
<dbReference type="EMBL" id="CP045921">
    <property type="protein sequence ID" value="QHN42571.1"/>
    <property type="molecule type" value="Genomic_DNA"/>
</dbReference>
<dbReference type="KEGG" id="mama:GII36_01745"/>
<gene>
    <name evidence="2" type="ORF">GII36_01745</name>
</gene>